<dbReference type="GO" id="GO:0005337">
    <property type="term" value="F:nucleoside transmembrane transporter activity"/>
    <property type="evidence" value="ECO:0007669"/>
    <property type="project" value="InterPro"/>
</dbReference>
<feature type="non-terminal residue" evidence="3">
    <location>
        <position position="186"/>
    </location>
</feature>
<sequence>MNNLYILHLLVGFIGLILLAIPFSNNRKAINYKTIFLGILFQLALGFALIKVPFITQFFAYLAEGVSALQAATTEGTKFVFGYLGGGEAPFVASETGSSLIFAFSILPFIIVMSCITAVLWFWRVLPVLVQGLSTMCQKLFNIGGPIGLGSAANVLVGQVEAPLLIRPYLSKLSNKELLILLTAGM</sequence>
<name>A0A520MAM5_9GAMM</name>
<keyword evidence="1" id="KW-0472">Membrane</keyword>
<keyword evidence="1" id="KW-0812">Transmembrane</keyword>
<feature type="transmembrane region" description="Helical" evidence="1">
    <location>
        <begin position="6"/>
        <end position="23"/>
    </location>
</feature>
<evidence type="ECO:0000313" key="3">
    <source>
        <dbReference type="EMBL" id="RZO18282.1"/>
    </source>
</evidence>
<dbReference type="PANTHER" id="PTHR10590:SF4">
    <property type="entry name" value="SOLUTE CARRIER FAMILY 28 MEMBER 3"/>
    <property type="match status" value="1"/>
</dbReference>
<comment type="caution">
    <text evidence="3">The sequence shown here is derived from an EMBL/GenBank/DDBJ whole genome shotgun (WGS) entry which is preliminary data.</text>
</comment>
<dbReference type="EMBL" id="SHBM01000011">
    <property type="protein sequence ID" value="RZO18282.1"/>
    <property type="molecule type" value="Genomic_DNA"/>
</dbReference>
<protein>
    <submittedName>
        <fullName evidence="3">Na+-dependent nucleoside transporter</fullName>
    </submittedName>
</protein>
<gene>
    <name evidence="3" type="ORF">EVB00_01290</name>
</gene>
<dbReference type="PANTHER" id="PTHR10590">
    <property type="entry name" value="SODIUM/NUCLEOSIDE COTRANSPORTER"/>
    <property type="match status" value="1"/>
</dbReference>
<dbReference type="Proteomes" id="UP000318359">
    <property type="component" value="Unassembled WGS sequence"/>
</dbReference>
<evidence type="ECO:0000256" key="1">
    <source>
        <dbReference type="SAM" id="Phobius"/>
    </source>
</evidence>
<feature type="transmembrane region" description="Helical" evidence="1">
    <location>
        <begin position="35"/>
        <end position="60"/>
    </location>
</feature>
<reference evidence="3 4" key="1">
    <citation type="submission" date="2019-02" db="EMBL/GenBank/DDBJ databases">
        <title>Prokaryotic population dynamics and viral predation in marine succession experiment using metagenomics: the confinement effect.</title>
        <authorList>
            <person name="Haro-Moreno J.M."/>
            <person name="Rodriguez-Valera F."/>
            <person name="Lopez-Perez M."/>
        </authorList>
    </citation>
    <scope>NUCLEOTIDE SEQUENCE [LARGE SCALE GENOMIC DNA]</scope>
    <source>
        <strain evidence="3">MED-G167</strain>
    </source>
</reference>
<keyword evidence="1" id="KW-1133">Transmembrane helix</keyword>
<dbReference type="AlphaFoldDB" id="A0A520MAM5"/>
<dbReference type="InterPro" id="IPR002668">
    <property type="entry name" value="CNT_N_dom"/>
</dbReference>
<evidence type="ECO:0000313" key="4">
    <source>
        <dbReference type="Proteomes" id="UP000318359"/>
    </source>
</evidence>
<feature type="transmembrane region" description="Helical" evidence="1">
    <location>
        <begin position="100"/>
        <end position="123"/>
    </location>
</feature>
<feature type="domain" description="Concentrative nucleoside transporter N-terminal" evidence="2">
    <location>
        <begin position="11"/>
        <end position="84"/>
    </location>
</feature>
<dbReference type="GO" id="GO:0005886">
    <property type="term" value="C:plasma membrane"/>
    <property type="evidence" value="ECO:0007669"/>
    <property type="project" value="TreeGrafter"/>
</dbReference>
<dbReference type="InterPro" id="IPR008276">
    <property type="entry name" value="C_nuclsd_transpt"/>
</dbReference>
<dbReference type="GO" id="GO:0015293">
    <property type="term" value="F:symporter activity"/>
    <property type="evidence" value="ECO:0007669"/>
    <property type="project" value="TreeGrafter"/>
</dbReference>
<evidence type="ECO:0000259" key="2">
    <source>
        <dbReference type="Pfam" id="PF01773"/>
    </source>
</evidence>
<accession>A0A520MAM5</accession>
<dbReference type="Pfam" id="PF01773">
    <property type="entry name" value="Nucleos_tra2_N"/>
    <property type="match status" value="1"/>
</dbReference>
<organism evidence="3 4">
    <name type="scientific">SAR86 cluster bacterium</name>
    <dbReference type="NCBI Taxonomy" id="2030880"/>
    <lineage>
        <taxon>Bacteria</taxon>
        <taxon>Pseudomonadati</taxon>
        <taxon>Pseudomonadota</taxon>
        <taxon>Gammaproteobacteria</taxon>
        <taxon>SAR86 cluster</taxon>
    </lineage>
</organism>
<proteinExistence type="predicted"/>